<sequence length="60" mass="6995">MISLIIEQSYCIVRPSGIVIELLDKLFFTMVYIMMNVSFVDQNKLLSKLVVGRETLRSLW</sequence>
<dbReference type="HOGENOM" id="CLU_2935913_0_0_6"/>
<evidence type="ECO:0000313" key="2">
    <source>
        <dbReference type="Proteomes" id="UP000032430"/>
    </source>
</evidence>
<proteinExistence type="predicted"/>
<evidence type="ECO:0000313" key="1">
    <source>
        <dbReference type="EMBL" id="CEG58651.1"/>
    </source>
</evidence>
<gene>
    <name evidence="1" type="ORF">LFA_3319</name>
</gene>
<dbReference type="Proteomes" id="UP000032430">
    <property type="component" value="Chromosome I"/>
</dbReference>
<protein>
    <submittedName>
        <fullName evidence="1">Uncharacterized protein</fullName>
    </submittedName>
</protein>
<name>A0A098G9J5_9GAMM</name>
<dbReference type="KEGG" id="lfa:LFA_3319"/>
<dbReference type="AlphaFoldDB" id="A0A098G9J5"/>
<organism evidence="1 2">
    <name type="scientific">Legionella fallonii LLAP-10</name>
    <dbReference type="NCBI Taxonomy" id="1212491"/>
    <lineage>
        <taxon>Bacteria</taxon>
        <taxon>Pseudomonadati</taxon>
        <taxon>Pseudomonadota</taxon>
        <taxon>Gammaproteobacteria</taxon>
        <taxon>Legionellales</taxon>
        <taxon>Legionellaceae</taxon>
        <taxon>Legionella</taxon>
    </lineage>
</organism>
<keyword evidence="2" id="KW-1185">Reference proteome</keyword>
<dbReference type="EMBL" id="LN614827">
    <property type="protein sequence ID" value="CEG58651.1"/>
    <property type="molecule type" value="Genomic_DNA"/>
</dbReference>
<accession>A0A098G9J5</accession>
<reference evidence="2" key="1">
    <citation type="submission" date="2014-09" db="EMBL/GenBank/DDBJ databases">
        <authorList>
            <person name="Gomez-Valero L."/>
        </authorList>
    </citation>
    <scope>NUCLEOTIDE SEQUENCE [LARGE SCALE GENOMIC DNA]</scope>
    <source>
        <strain evidence="2">ATCC700992</strain>
    </source>
</reference>